<dbReference type="InterPro" id="IPR006146">
    <property type="entry name" value="5'-Nucleotdase_CS"/>
</dbReference>
<feature type="domain" description="Calcineurin-like phosphoesterase" evidence="4">
    <location>
        <begin position="37"/>
        <end position="267"/>
    </location>
</feature>
<organism evidence="6">
    <name type="scientific">Eubacterium limosum</name>
    <dbReference type="NCBI Taxonomy" id="1736"/>
    <lineage>
        <taxon>Bacteria</taxon>
        <taxon>Bacillati</taxon>
        <taxon>Bacillota</taxon>
        <taxon>Clostridia</taxon>
        <taxon>Eubacteriales</taxon>
        <taxon>Eubacteriaceae</taxon>
        <taxon>Eubacterium</taxon>
    </lineage>
</organism>
<keyword evidence="2" id="KW-0378">Hydrolase</keyword>
<protein>
    <submittedName>
        <fullName evidence="6">Trifunctional nucleotide phosphoesterase protein YfkN</fullName>
    </submittedName>
</protein>
<dbReference type="AlphaFoldDB" id="A0A6N3FI25"/>
<evidence type="ECO:0000259" key="4">
    <source>
        <dbReference type="Pfam" id="PF00149"/>
    </source>
</evidence>
<dbReference type="InterPro" id="IPR036907">
    <property type="entry name" value="5'-Nucleotdase_C_sf"/>
</dbReference>
<reference evidence="6" key="1">
    <citation type="submission" date="2019-11" db="EMBL/GenBank/DDBJ databases">
        <authorList>
            <person name="Feng L."/>
        </authorList>
    </citation>
    <scope>NUCLEOTIDE SEQUENCE</scope>
    <source>
        <strain evidence="6">ElimosumLFYP34</strain>
    </source>
</reference>
<gene>
    <name evidence="6" type="primary">yfkN_2</name>
    <name evidence="6" type="ORF">ELLFYP34_00443</name>
</gene>
<proteinExistence type="inferred from homology"/>
<dbReference type="SUPFAM" id="SSF55816">
    <property type="entry name" value="5'-nucleotidase (syn. UDP-sugar hydrolase), C-terminal domain"/>
    <property type="match status" value="1"/>
</dbReference>
<name>A0A6N3FI25_EUBLI</name>
<dbReference type="GO" id="GO:0046872">
    <property type="term" value="F:metal ion binding"/>
    <property type="evidence" value="ECO:0007669"/>
    <property type="project" value="InterPro"/>
</dbReference>
<evidence type="ECO:0000256" key="3">
    <source>
        <dbReference type="SAM" id="Phobius"/>
    </source>
</evidence>
<dbReference type="CDD" id="cd00845">
    <property type="entry name" value="MPP_UshA_N_like"/>
    <property type="match status" value="1"/>
</dbReference>
<dbReference type="GO" id="GO:0030288">
    <property type="term" value="C:outer membrane-bounded periplasmic space"/>
    <property type="evidence" value="ECO:0007669"/>
    <property type="project" value="TreeGrafter"/>
</dbReference>
<dbReference type="GO" id="GO:0000166">
    <property type="term" value="F:nucleotide binding"/>
    <property type="evidence" value="ECO:0007669"/>
    <property type="project" value="UniProtKB-KW"/>
</dbReference>
<evidence type="ECO:0000256" key="2">
    <source>
        <dbReference type="RuleBase" id="RU362119"/>
    </source>
</evidence>
<dbReference type="PRINTS" id="PR01607">
    <property type="entry name" value="APYRASEFAMLY"/>
</dbReference>
<keyword evidence="3" id="KW-0472">Membrane</keyword>
<dbReference type="PANTHER" id="PTHR11575">
    <property type="entry name" value="5'-NUCLEOTIDASE-RELATED"/>
    <property type="match status" value="1"/>
</dbReference>
<comment type="similarity">
    <text evidence="2">Belongs to the 5'-nucleotidase family.</text>
</comment>
<evidence type="ECO:0000313" key="6">
    <source>
        <dbReference type="EMBL" id="VYU52007.1"/>
    </source>
</evidence>
<accession>A0A6N3FI25</accession>
<keyword evidence="2" id="KW-0547">Nucleotide-binding</keyword>
<keyword evidence="3" id="KW-0812">Transmembrane</keyword>
<dbReference type="Gene3D" id="3.60.21.10">
    <property type="match status" value="1"/>
</dbReference>
<feature type="domain" description="5'-Nucleotidase C-terminal" evidence="5">
    <location>
        <begin position="368"/>
        <end position="513"/>
    </location>
</feature>
<dbReference type="GO" id="GO:0016788">
    <property type="term" value="F:hydrolase activity, acting on ester bonds"/>
    <property type="evidence" value="ECO:0007669"/>
    <property type="project" value="InterPro"/>
</dbReference>
<evidence type="ECO:0000259" key="5">
    <source>
        <dbReference type="Pfam" id="PF02872"/>
    </source>
</evidence>
<dbReference type="SUPFAM" id="SSF56300">
    <property type="entry name" value="Metallo-dependent phosphatases"/>
    <property type="match status" value="1"/>
</dbReference>
<feature type="transmembrane region" description="Helical" evidence="3">
    <location>
        <begin position="604"/>
        <end position="626"/>
    </location>
</feature>
<feature type="chain" id="PRO_5027143102" evidence="2">
    <location>
        <begin position="27"/>
        <end position="636"/>
    </location>
</feature>
<evidence type="ECO:0000256" key="1">
    <source>
        <dbReference type="ARBA" id="ARBA00022729"/>
    </source>
</evidence>
<dbReference type="Pfam" id="PF00149">
    <property type="entry name" value="Metallophos"/>
    <property type="match status" value="1"/>
</dbReference>
<dbReference type="PANTHER" id="PTHR11575:SF24">
    <property type="entry name" value="5'-NUCLEOTIDASE"/>
    <property type="match status" value="1"/>
</dbReference>
<dbReference type="InterPro" id="IPR004843">
    <property type="entry name" value="Calcineurin-like_PHP"/>
</dbReference>
<dbReference type="InterPro" id="IPR008334">
    <property type="entry name" value="5'-Nucleotdase_C"/>
</dbReference>
<keyword evidence="3" id="KW-1133">Transmembrane helix</keyword>
<dbReference type="EMBL" id="CACRTR010000012">
    <property type="protein sequence ID" value="VYU52007.1"/>
    <property type="molecule type" value="Genomic_DNA"/>
</dbReference>
<dbReference type="InterPro" id="IPR006179">
    <property type="entry name" value="5_nucleotidase/apyrase"/>
</dbReference>
<dbReference type="InterPro" id="IPR029052">
    <property type="entry name" value="Metallo-depent_PP-like"/>
</dbReference>
<dbReference type="GO" id="GO:0009166">
    <property type="term" value="P:nucleotide catabolic process"/>
    <property type="evidence" value="ECO:0007669"/>
    <property type="project" value="InterPro"/>
</dbReference>
<dbReference type="PROSITE" id="PS00786">
    <property type="entry name" value="5_NUCLEOTIDASE_2"/>
    <property type="match status" value="1"/>
</dbReference>
<feature type="signal peptide" evidence="2">
    <location>
        <begin position="1"/>
        <end position="26"/>
    </location>
</feature>
<sequence length="636" mass="69154">MKIKRIATVFLLFTFCLFWLATAALAAGTENGEEQELRVLFTHDLHSYILPYDVADGADGRTTMGGYARLATLIKENRTDNTVVLDAGDFSMGTLFNSIFKTHAPDLYLMGEMGFDATTIGNHEFDYGAEGLAAALRSASKAQKRPAMLNSNMVFGNDPESKEIKNAFDAYGSSATKIIERGGLKIGVFGMLSQVAQDYTVNYAPLSFADTAETARDCVDSLKAQNADVIICLSHGGTNPDIEKSEDQQLAKAVPDIDVIVSGHTHTTLDTPITEGSTTIAGCGWRGEHLGLLDLKLEADNTVKVDSYQLIENSRDVTMDPDIASSINTSKDVVQQEFLTPLGKSFDATAAVSDHNFATVDDLLGHFDNSDLGDIITDAYRYGAAQNGVDADISLVNAGLVRDTIYKGNLSESGVYNILSLGSGSDGSVGYSLVDFYLYGSELKTLCQIDVSMYPMMQEVQFSFSGLRYTYNDSRLPLDKVTGVETQNADGAWTPLDEDRLYRVTTSQYLANMTGLITKMSHGIITLAPRDKDGNPVSDTNTLIIHTPTGTEAKEWIALSDYIHSFPVGESGLRTIPASYNIAREVKTPVDNTLVTFFANPSSIALAVYGIIAGLIVLLIVIILLIRRHHIRKHRV</sequence>
<keyword evidence="1 2" id="KW-0732">Signal</keyword>
<dbReference type="Pfam" id="PF02872">
    <property type="entry name" value="5_nucleotid_C"/>
    <property type="match status" value="1"/>
</dbReference>
<dbReference type="Gene3D" id="3.90.780.10">
    <property type="entry name" value="5'-Nucleotidase, C-terminal domain"/>
    <property type="match status" value="1"/>
</dbReference>